<dbReference type="Gene3D" id="3.40.50.880">
    <property type="match status" value="1"/>
</dbReference>
<reference evidence="4" key="3">
    <citation type="submission" date="2025-04" db="UniProtKB">
        <authorList>
            <consortium name="RefSeq"/>
        </authorList>
    </citation>
    <scope>IDENTIFICATION</scope>
    <source>
        <strain evidence="4">CBS 781.70</strain>
    </source>
</reference>
<sequence length="297" mass="32574">MSAIAETPVDGKTEPIQVLFLLHEGFDTVDFTGPMETFWYAKNDDISKPEGQAFVIHTVAEDERVISNQGIKIKADMDFEEAEDRLDEFDILAIPGGNVVALLDSKALDDLPTVTIAKAWCALQKKDPSRERTLFSICTGSLFLAKAGLLQGLSATTHPDHYTKFEILCQEAAKADSLVPTNVMEERYVVNNARFDLGPDLDENPFILSKKPDGRRPSTARKGSDAWKLSRRRESLVRRGQLPLGGMRVITAGGITAGLDATLYLIGALVTIEAAKKVAHSLQYVWNKGVTVEGIDV</sequence>
<dbReference type="OrthoDB" id="543156at2759"/>
<dbReference type="GeneID" id="54417710"/>
<dbReference type="PANTHER" id="PTHR43130">
    <property type="entry name" value="ARAC-FAMILY TRANSCRIPTIONAL REGULATOR"/>
    <property type="match status" value="1"/>
</dbReference>
<proteinExistence type="predicted"/>
<evidence type="ECO:0000313" key="2">
    <source>
        <dbReference type="EMBL" id="KAF1810762.1"/>
    </source>
</evidence>
<dbReference type="InterPro" id="IPR052158">
    <property type="entry name" value="INH-QAR"/>
</dbReference>
<dbReference type="SUPFAM" id="SSF52317">
    <property type="entry name" value="Class I glutamine amidotransferase-like"/>
    <property type="match status" value="1"/>
</dbReference>
<protein>
    <submittedName>
        <fullName evidence="2 4">Class I glutamine amidotransferase-like protein</fullName>
    </submittedName>
</protein>
<keyword evidence="3" id="KW-1185">Reference proteome</keyword>
<feature type="domain" description="DJ-1/PfpI" evidence="1">
    <location>
        <begin position="17"/>
        <end position="165"/>
    </location>
</feature>
<evidence type="ECO:0000313" key="4">
    <source>
        <dbReference type="RefSeq" id="XP_033532393.1"/>
    </source>
</evidence>
<dbReference type="Pfam" id="PF01965">
    <property type="entry name" value="DJ-1_PfpI"/>
    <property type="match status" value="1"/>
</dbReference>
<evidence type="ECO:0000313" key="3">
    <source>
        <dbReference type="Proteomes" id="UP000504638"/>
    </source>
</evidence>
<name>A0A6G1FYG8_9PEZI</name>
<dbReference type="Proteomes" id="UP000504638">
    <property type="component" value="Unplaced"/>
</dbReference>
<keyword evidence="2" id="KW-0808">Transferase</keyword>
<accession>A0A6G1FYG8</accession>
<organism evidence="2">
    <name type="scientific">Eremomyces bilateralis CBS 781.70</name>
    <dbReference type="NCBI Taxonomy" id="1392243"/>
    <lineage>
        <taxon>Eukaryota</taxon>
        <taxon>Fungi</taxon>
        <taxon>Dikarya</taxon>
        <taxon>Ascomycota</taxon>
        <taxon>Pezizomycotina</taxon>
        <taxon>Dothideomycetes</taxon>
        <taxon>Dothideomycetes incertae sedis</taxon>
        <taxon>Eremomycetales</taxon>
        <taxon>Eremomycetaceae</taxon>
        <taxon>Eremomyces</taxon>
    </lineage>
</organism>
<reference evidence="4" key="2">
    <citation type="submission" date="2020-04" db="EMBL/GenBank/DDBJ databases">
        <authorList>
            <consortium name="NCBI Genome Project"/>
        </authorList>
    </citation>
    <scope>NUCLEOTIDE SEQUENCE</scope>
    <source>
        <strain evidence="4">CBS 781.70</strain>
    </source>
</reference>
<dbReference type="InterPro" id="IPR002818">
    <property type="entry name" value="DJ-1/PfpI"/>
</dbReference>
<gene>
    <name evidence="2 4" type="ORF">P152DRAFT_420026</name>
</gene>
<dbReference type="InterPro" id="IPR029062">
    <property type="entry name" value="Class_I_gatase-like"/>
</dbReference>
<dbReference type="AlphaFoldDB" id="A0A6G1FYG8"/>
<dbReference type="RefSeq" id="XP_033532393.1">
    <property type="nucleotide sequence ID" value="XM_033677140.1"/>
</dbReference>
<dbReference type="PANTHER" id="PTHR43130:SF3">
    <property type="entry name" value="HTH-TYPE TRANSCRIPTIONAL REGULATOR RV1931C"/>
    <property type="match status" value="1"/>
</dbReference>
<dbReference type="EMBL" id="ML975164">
    <property type="protein sequence ID" value="KAF1810762.1"/>
    <property type="molecule type" value="Genomic_DNA"/>
</dbReference>
<keyword evidence="2" id="KW-0315">Glutamine amidotransferase</keyword>
<evidence type="ECO:0000259" key="1">
    <source>
        <dbReference type="Pfam" id="PF01965"/>
    </source>
</evidence>
<dbReference type="GO" id="GO:0016740">
    <property type="term" value="F:transferase activity"/>
    <property type="evidence" value="ECO:0007669"/>
    <property type="project" value="UniProtKB-KW"/>
</dbReference>
<reference evidence="2 4" key="1">
    <citation type="submission" date="2020-01" db="EMBL/GenBank/DDBJ databases">
        <authorList>
            <consortium name="DOE Joint Genome Institute"/>
            <person name="Haridas S."/>
            <person name="Albert R."/>
            <person name="Binder M."/>
            <person name="Bloem J."/>
            <person name="Labutti K."/>
            <person name="Salamov A."/>
            <person name="Andreopoulos B."/>
            <person name="Baker S.E."/>
            <person name="Barry K."/>
            <person name="Bills G."/>
            <person name="Bluhm B.H."/>
            <person name="Cannon C."/>
            <person name="Castanera R."/>
            <person name="Culley D.E."/>
            <person name="Daum C."/>
            <person name="Ezra D."/>
            <person name="Gonzalez J.B."/>
            <person name="Henrissat B."/>
            <person name="Kuo A."/>
            <person name="Liang C."/>
            <person name="Lipzen A."/>
            <person name="Lutzoni F."/>
            <person name="Magnuson J."/>
            <person name="Mondo S."/>
            <person name="Nolan M."/>
            <person name="Ohm R."/>
            <person name="Pangilinan J."/>
            <person name="Park H.-J."/>
            <person name="Ramirez L."/>
            <person name="Alfaro M."/>
            <person name="Sun H."/>
            <person name="Tritt A."/>
            <person name="Yoshinaga Y."/>
            <person name="Zwiers L.-H."/>
            <person name="Turgeon B.G."/>
            <person name="Goodwin S.B."/>
            <person name="Spatafora J.W."/>
            <person name="Crous P.W."/>
            <person name="Grigoriev I.V."/>
        </authorList>
    </citation>
    <scope>NUCLEOTIDE SEQUENCE</scope>
    <source>
        <strain evidence="2 4">CBS 781.70</strain>
    </source>
</reference>